<keyword evidence="5" id="KW-1185">Reference proteome</keyword>
<feature type="transmembrane region" description="Helical" evidence="2">
    <location>
        <begin position="325"/>
        <end position="346"/>
    </location>
</feature>
<feature type="transmembrane region" description="Helical" evidence="2">
    <location>
        <begin position="292"/>
        <end position="313"/>
    </location>
</feature>
<dbReference type="Proteomes" id="UP001205311">
    <property type="component" value="Unassembled WGS sequence"/>
</dbReference>
<gene>
    <name evidence="4" type="ORF">LX15_002152</name>
</gene>
<protein>
    <submittedName>
        <fullName evidence="4">Peptidoglycan/LPS O-acetylase OafA/YrhL, contains acyltransferase and SGNH-hydrolase domains</fullName>
    </submittedName>
</protein>
<keyword evidence="4" id="KW-0012">Acyltransferase</keyword>
<dbReference type="InterPro" id="IPR002656">
    <property type="entry name" value="Acyl_transf_3_dom"/>
</dbReference>
<feature type="transmembrane region" description="Helical" evidence="2">
    <location>
        <begin position="153"/>
        <end position="171"/>
    </location>
</feature>
<dbReference type="RefSeq" id="WP_372502579.1">
    <property type="nucleotide sequence ID" value="NZ_JAMTCP010000008.1"/>
</dbReference>
<feature type="transmembrane region" description="Helical" evidence="2">
    <location>
        <begin position="211"/>
        <end position="232"/>
    </location>
</feature>
<evidence type="ECO:0000256" key="1">
    <source>
        <dbReference type="SAM" id="MobiDB-lite"/>
    </source>
</evidence>
<dbReference type="PANTHER" id="PTHR23028:SF53">
    <property type="entry name" value="ACYL_TRANSF_3 DOMAIN-CONTAINING PROTEIN"/>
    <property type="match status" value="1"/>
</dbReference>
<feature type="domain" description="Acyltransferase 3" evidence="3">
    <location>
        <begin position="30"/>
        <end position="343"/>
    </location>
</feature>
<sequence length="453" mass="49724">MIPEQRSPEGALPDPAPSPRPSTGSRRRTSWDLLRVVAVLAVVLQHATHQGPISHPELGPTPFTFSVQAGAATLLVISAFFVCCTVRRARPLRWWWNRVSRLMPPYLVAVLVTYALVVLVAAPDWYRPTLGDLLGNLLLAQAWWPDVHYVDGSYWTLPVQLLAFTAAAVLWPLRWMRGWRAPLTLWAIVVVPTLLRLTWRTDDASQLVRSVYDGLGLYRTHLFAAGVGIWLWSRRRLRGWHLTLLLGAVLLAHEVQTKDRPSTIAVGVMLGLVCLAAAGPDWTFARFLRQPATFLAGISYGVYLLNQEIGYLLARLLLDRGAGPWTRLLATVAAAILLGWLLTTLVERPAHRWLTGPVADRLATAGRAAGLRAGWGVRLALALGFRWAVRIAGLHQLPAPRGSAGQIQGGRSGSSPARAIPSPRPVSQASTLAAWPLTETGFPLTGERTSHTR</sequence>
<feature type="transmembrane region" description="Helical" evidence="2">
    <location>
        <begin position="239"/>
        <end position="256"/>
    </location>
</feature>
<evidence type="ECO:0000256" key="2">
    <source>
        <dbReference type="SAM" id="Phobius"/>
    </source>
</evidence>
<evidence type="ECO:0000313" key="5">
    <source>
        <dbReference type="Proteomes" id="UP001205311"/>
    </source>
</evidence>
<evidence type="ECO:0000259" key="3">
    <source>
        <dbReference type="Pfam" id="PF01757"/>
    </source>
</evidence>
<reference evidence="4 5" key="1">
    <citation type="submission" date="2022-06" db="EMBL/GenBank/DDBJ databases">
        <title>Genomic Encyclopedia of Archaeal and Bacterial Type Strains, Phase II (KMG-II): from individual species to whole genera.</title>
        <authorList>
            <person name="Goeker M."/>
        </authorList>
    </citation>
    <scope>NUCLEOTIDE SEQUENCE [LARGE SCALE GENOMIC DNA]</scope>
    <source>
        <strain evidence="4 5">DSM 40477</strain>
    </source>
</reference>
<feature type="transmembrane region" description="Helical" evidence="2">
    <location>
        <begin position="262"/>
        <end position="280"/>
    </location>
</feature>
<dbReference type="GO" id="GO:0016746">
    <property type="term" value="F:acyltransferase activity"/>
    <property type="evidence" value="ECO:0007669"/>
    <property type="project" value="UniProtKB-KW"/>
</dbReference>
<dbReference type="InterPro" id="IPR050879">
    <property type="entry name" value="Acyltransferase_3"/>
</dbReference>
<dbReference type="EMBL" id="JAMTCP010000008">
    <property type="protein sequence ID" value="MCP2258458.1"/>
    <property type="molecule type" value="Genomic_DNA"/>
</dbReference>
<keyword evidence="2" id="KW-0472">Membrane</keyword>
<keyword evidence="2" id="KW-1133">Transmembrane helix</keyword>
<dbReference type="PANTHER" id="PTHR23028">
    <property type="entry name" value="ACETYLTRANSFERASE"/>
    <property type="match status" value="1"/>
</dbReference>
<feature type="region of interest" description="Disordered" evidence="1">
    <location>
        <begin position="400"/>
        <end position="427"/>
    </location>
</feature>
<keyword evidence="2" id="KW-0812">Transmembrane</keyword>
<proteinExistence type="predicted"/>
<accession>A0ABT1HSK1</accession>
<dbReference type="Pfam" id="PF01757">
    <property type="entry name" value="Acyl_transf_3"/>
    <property type="match status" value="1"/>
</dbReference>
<comment type="caution">
    <text evidence="4">The sequence shown here is derived from an EMBL/GenBank/DDBJ whole genome shotgun (WGS) entry which is preliminary data.</text>
</comment>
<feature type="transmembrane region" description="Helical" evidence="2">
    <location>
        <begin position="183"/>
        <end position="199"/>
    </location>
</feature>
<name>A0ABT1HSK1_STRSD</name>
<evidence type="ECO:0000313" key="4">
    <source>
        <dbReference type="EMBL" id="MCP2258458.1"/>
    </source>
</evidence>
<keyword evidence="4" id="KW-0808">Transferase</keyword>
<organism evidence="4 5">
    <name type="scientific">Streptoalloteichus tenebrarius (strain ATCC 17920 / DSM 40477 / JCM 4838 / CBS 697.72 / NBRC 16177 / NCIMB 11028 / NRRL B-12390 / A12253. 1 / ISP 5477)</name>
    <name type="common">Streptomyces tenebrarius</name>
    <dbReference type="NCBI Taxonomy" id="1933"/>
    <lineage>
        <taxon>Bacteria</taxon>
        <taxon>Bacillati</taxon>
        <taxon>Actinomycetota</taxon>
        <taxon>Actinomycetes</taxon>
        <taxon>Pseudonocardiales</taxon>
        <taxon>Pseudonocardiaceae</taxon>
        <taxon>Streptoalloteichus</taxon>
    </lineage>
</organism>
<feature type="transmembrane region" description="Helical" evidence="2">
    <location>
        <begin position="106"/>
        <end position="126"/>
    </location>
</feature>
<feature type="transmembrane region" description="Helical" evidence="2">
    <location>
        <begin position="67"/>
        <end position="86"/>
    </location>
</feature>
<feature type="region of interest" description="Disordered" evidence="1">
    <location>
        <begin position="1"/>
        <end position="27"/>
    </location>
</feature>